<organism evidence="1 2">
    <name type="scientific">Tagetes erecta</name>
    <name type="common">African marigold</name>
    <dbReference type="NCBI Taxonomy" id="13708"/>
    <lineage>
        <taxon>Eukaryota</taxon>
        <taxon>Viridiplantae</taxon>
        <taxon>Streptophyta</taxon>
        <taxon>Embryophyta</taxon>
        <taxon>Tracheophyta</taxon>
        <taxon>Spermatophyta</taxon>
        <taxon>Magnoliopsida</taxon>
        <taxon>eudicotyledons</taxon>
        <taxon>Gunneridae</taxon>
        <taxon>Pentapetalae</taxon>
        <taxon>asterids</taxon>
        <taxon>campanulids</taxon>
        <taxon>Asterales</taxon>
        <taxon>Asteraceae</taxon>
        <taxon>Asteroideae</taxon>
        <taxon>Heliantheae alliance</taxon>
        <taxon>Tageteae</taxon>
        <taxon>Tagetes</taxon>
    </lineage>
</organism>
<reference evidence="1" key="1">
    <citation type="journal article" date="2023" name="bioRxiv">
        <title>Improved chromosome-level genome assembly for marigold (Tagetes erecta).</title>
        <authorList>
            <person name="Jiang F."/>
            <person name="Yuan L."/>
            <person name="Wang S."/>
            <person name="Wang H."/>
            <person name="Xu D."/>
            <person name="Wang A."/>
            <person name="Fan W."/>
        </authorList>
    </citation>
    <scope>NUCLEOTIDE SEQUENCE</scope>
    <source>
        <strain evidence="1">WSJ</strain>
        <tissue evidence="1">Leaf</tissue>
    </source>
</reference>
<keyword evidence="2" id="KW-1185">Reference proteome</keyword>
<dbReference type="AlphaFoldDB" id="A0AAD8JVX0"/>
<proteinExistence type="predicted"/>
<accession>A0AAD8JVX0</accession>
<sequence length="74" mass="8169">MGSSPVVILSTETFCTLRVDMSDHDVEIADLLKGKKSPSSPVYKQLITTNAGIKTQNMDYSRMYLKLKSIKSGT</sequence>
<name>A0AAD8JVX0_TARER</name>
<evidence type="ECO:0000313" key="1">
    <source>
        <dbReference type="EMBL" id="KAK1410833.1"/>
    </source>
</evidence>
<evidence type="ECO:0000313" key="2">
    <source>
        <dbReference type="Proteomes" id="UP001229421"/>
    </source>
</evidence>
<dbReference type="Proteomes" id="UP001229421">
    <property type="component" value="Unassembled WGS sequence"/>
</dbReference>
<gene>
    <name evidence="1" type="ORF">QVD17_37374</name>
</gene>
<protein>
    <submittedName>
        <fullName evidence="1">Uncharacterized protein</fullName>
    </submittedName>
</protein>
<dbReference type="EMBL" id="JAUHHV010000010">
    <property type="protein sequence ID" value="KAK1410833.1"/>
    <property type="molecule type" value="Genomic_DNA"/>
</dbReference>
<comment type="caution">
    <text evidence="1">The sequence shown here is derived from an EMBL/GenBank/DDBJ whole genome shotgun (WGS) entry which is preliminary data.</text>
</comment>